<dbReference type="PANTHER" id="PTHR35586:SF2">
    <property type="entry name" value="SLL1542 PROTEIN"/>
    <property type="match status" value="1"/>
</dbReference>
<dbReference type="RefSeq" id="WP_190556192.1">
    <property type="nucleotide sequence ID" value="NZ_JACJQU010000001.1"/>
</dbReference>
<sequence length="263" mass="30478">MKTDTIFYSLFQAFPSIFFELINQSPTEAVAYEFTSREVKQLAFRLDGLFLPTTKDAKKPFYIVEVQFQPDDDLYYRLFAEICLYLRQYKPPHPWQVVIIYPSRTIEREQNLQFGEILLLQRVKRIYLDELGESSLGVGVVKLVIETEDTAPELAKRLIAQANQQLNDATTKRDLINLIETIIVYKLPKKSREEIEAMLGLSELKQTKVYQEAVEEGKQEGKEEAKLEAIPRMIQFGLNVEQISQLLDLPLEIVQKAVQKSQQ</sequence>
<gene>
    <name evidence="1" type="ORF">H6G06_00995</name>
</gene>
<dbReference type="InterPro" id="IPR022573">
    <property type="entry name" value="DUF2887"/>
</dbReference>
<dbReference type="EMBL" id="JACJQU010000001">
    <property type="protein sequence ID" value="MBD2292089.1"/>
    <property type="molecule type" value="Genomic_DNA"/>
</dbReference>
<keyword evidence="2" id="KW-1185">Reference proteome</keyword>
<reference evidence="2" key="1">
    <citation type="journal article" date="2020" name="ISME J.">
        <title>Comparative genomics reveals insights into cyanobacterial evolution and habitat adaptation.</title>
        <authorList>
            <person name="Chen M.Y."/>
            <person name="Teng W.K."/>
            <person name="Zhao L."/>
            <person name="Hu C.X."/>
            <person name="Zhou Y.K."/>
            <person name="Han B.P."/>
            <person name="Song L.R."/>
            <person name="Shu W.S."/>
        </authorList>
    </citation>
    <scope>NUCLEOTIDE SEQUENCE [LARGE SCALE GENOMIC DNA]</scope>
    <source>
        <strain evidence="2">FACHB-251</strain>
    </source>
</reference>
<dbReference type="NCBIfam" id="TIGR01784">
    <property type="entry name" value="T_den_put_tspse"/>
    <property type="match status" value="1"/>
</dbReference>
<dbReference type="Proteomes" id="UP000662185">
    <property type="component" value="Unassembled WGS sequence"/>
</dbReference>
<evidence type="ECO:0000313" key="1">
    <source>
        <dbReference type="EMBL" id="MBD2292089.1"/>
    </source>
</evidence>
<protein>
    <submittedName>
        <fullName evidence="1">Rpn family recombination-promoting nuclease/putative transposase</fullName>
    </submittedName>
</protein>
<evidence type="ECO:0000313" key="2">
    <source>
        <dbReference type="Proteomes" id="UP000662185"/>
    </source>
</evidence>
<name>A0A926WCL4_9NOST</name>
<comment type="caution">
    <text evidence="1">The sequence shown here is derived from an EMBL/GenBank/DDBJ whole genome shotgun (WGS) entry which is preliminary data.</text>
</comment>
<accession>A0A926WCL4</accession>
<dbReference type="AlphaFoldDB" id="A0A926WCL4"/>
<dbReference type="InterPro" id="IPR010106">
    <property type="entry name" value="RpnA"/>
</dbReference>
<dbReference type="PANTHER" id="PTHR35586">
    <property type="entry name" value="SLL1691 PROTEIN"/>
    <property type="match status" value="1"/>
</dbReference>
<proteinExistence type="predicted"/>
<organism evidence="1 2">
    <name type="scientific">Anabaena sphaerica FACHB-251</name>
    <dbReference type="NCBI Taxonomy" id="2692883"/>
    <lineage>
        <taxon>Bacteria</taxon>
        <taxon>Bacillati</taxon>
        <taxon>Cyanobacteriota</taxon>
        <taxon>Cyanophyceae</taxon>
        <taxon>Nostocales</taxon>
        <taxon>Nostocaceae</taxon>
        <taxon>Anabaena</taxon>
    </lineage>
</organism>
<dbReference type="Pfam" id="PF11103">
    <property type="entry name" value="DUF2887"/>
    <property type="match status" value="1"/>
</dbReference>